<proteinExistence type="predicted"/>
<protein>
    <submittedName>
        <fullName evidence="1">Nucleic-acid-binding protein</fullName>
    </submittedName>
</protein>
<evidence type="ECO:0000313" key="1">
    <source>
        <dbReference type="EMBL" id="DAE04355.1"/>
    </source>
</evidence>
<accession>A0A8S5PD26</accession>
<sequence length="138" mass="16336">MKCEMCGKSIDRLRVNCFTYEGADRFEDHYINECENNAVYIDTTANWTGYELSDEERAETIECPHCGKFPFKEKEIQVYDIVRVVMFRDHNLHPKITFCGECRYYQDNNGGYPHEKCKWNKDETPDPDDYCSCGERMP</sequence>
<reference evidence="1" key="1">
    <citation type="journal article" date="2021" name="Proc. Natl. Acad. Sci. U.S.A.">
        <title>A Catalog of Tens of Thousands of Viruses from Human Metagenomes Reveals Hidden Associations with Chronic Diseases.</title>
        <authorList>
            <person name="Tisza M.J."/>
            <person name="Buck C.B."/>
        </authorList>
    </citation>
    <scope>NUCLEOTIDE SEQUENCE</scope>
    <source>
        <strain evidence="1">Ctc6d98</strain>
    </source>
</reference>
<dbReference type="EMBL" id="BK015386">
    <property type="protein sequence ID" value="DAE04355.1"/>
    <property type="molecule type" value="Genomic_DNA"/>
</dbReference>
<organism evidence="1">
    <name type="scientific">Siphoviridae sp. ctc6d98</name>
    <dbReference type="NCBI Taxonomy" id="2825569"/>
    <lineage>
        <taxon>Viruses</taxon>
        <taxon>Duplodnaviria</taxon>
        <taxon>Heunggongvirae</taxon>
        <taxon>Uroviricota</taxon>
        <taxon>Caudoviricetes</taxon>
    </lineage>
</organism>
<name>A0A8S5PD26_9CAUD</name>